<dbReference type="Gene3D" id="2.40.40.10">
    <property type="entry name" value="RlpA-like domain"/>
    <property type="match status" value="1"/>
</dbReference>
<sequence>MAEVPPTETKPNEVSTTNNLVSTNETTPTQNGIPIIKSENTLETHPINDVQKKPEQPNIQPTVLEEAKKIQQIETIKNQEPKHEIVKTTEEINKSIEVENKVTEEKSQIVNVSSNNNPIEKPTEEEKKIEINEKKNEINTLQGEKQVDEKKTEEKQVDEVKKEETKHEELPKTLGDPKCVPNKDEKILGEYKFCRFCEGEPYETNVCYLPIINNRVGNFPIVLKLNPKCQSNYICLHHWRENRREYLEHYVQNEKGVIDEASVLLYASMLDKKINFNYVPSMSSIPEDTRNLFSKYLSLRRQELEMAMGSVPAGLSVTSDLLCNACNAPTQQMFDMSLFPQSFIQFLAWQRLMQIYSKLDANNIEMLNALKKEGIKEAEKVVKDATKFATENPNDARKRLQPDYVPEKVLAKKPFKQENGSQFILPPISTASNAAVSLPPISTRQETRVRINYPYFENEETKTKMMELTKPTIIIGRKGRENNVDLDLSAYMEAKSISHTHAIKLVLLNSLSISITTNRTTNNSFPFFNYKMKFGVLLLLVFSCSAHQTAELTPLSECTKGRITYYDQWASGGSCSYGPQPTTIVPGYMFGAAPNEAFYDEAKKCGICYEMVGPSGTLRFRVDSRCPVTGNEKCCSGDMYHFDLSGNAYPYVETYGGTPNVTVRMVACDYTGNIKLKSMNGSSKWWYSVVIYEHTLGIKSVEIKDSTMNDFIALNRTDYNTWPFKIEGKAIEFPITYKIYSINDDYVKATVTSDESNKVTEADGNFIIPKDVYFDFNTLTKKPKPDDAVECCTLWDDFSIIYEEKQLVGAYNNWSPNVEVDFQCTTNPKTGSYCVKAVFEKWGCLQLGLLNPARADQYSAIQFQMKTDFECNNCFLFKAFKTQENGMRLSTKSANEWTYFKISLKDLNVTNNEFWGFWGQNYGSLPHTFYFDDITLVKDENAPDAGQCWSSNNTNGSLSIFIMAIGVLVLLLF</sequence>
<dbReference type="SUPFAM" id="SSF49590">
    <property type="entry name" value="PHL pollen allergen"/>
    <property type="match status" value="1"/>
</dbReference>
<dbReference type="PROSITE" id="PS50842">
    <property type="entry name" value="EXPANSIN_EG45"/>
    <property type="match status" value="1"/>
</dbReference>
<dbReference type="Gene3D" id="2.60.120.430">
    <property type="entry name" value="Galactose-binding lectin"/>
    <property type="match status" value="1"/>
</dbReference>
<dbReference type="GO" id="GO:0004780">
    <property type="term" value="F:sulfate adenylyltransferase (ADP) activity"/>
    <property type="evidence" value="ECO:0007669"/>
    <property type="project" value="TreeGrafter"/>
</dbReference>
<evidence type="ECO:0000313" key="4">
    <source>
        <dbReference type="EMBL" id="EMH72655.1"/>
    </source>
</evidence>
<dbReference type="AlphaFoldDB" id="M3TTR3"/>
<accession>M3TTR3</accession>
<dbReference type="SUPFAM" id="SSF50685">
    <property type="entry name" value="Barwin-like endoglucanases"/>
    <property type="match status" value="1"/>
</dbReference>
<dbReference type="GO" id="GO:0009164">
    <property type="term" value="P:nucleoside catabolic process"/>
    <property type="evidence" value="ECO:0007669"/>
    <property type="project" value="TreeGrafter"/>
</dbReference>
<dbReference type="InterPro" id="IPR053364">
    <property type="entry name" value="Fork-head_TF_regulator"/>
</dbReference>
<gene>
    <name evidence="4" type="ORF">EHI8A_018900</name>
</gene>
<feature type="domain" description="Expansin-like EG45" evidence="3">
    <location>
        <begin position="572"/>
        <end position="673"/>
    </location>
</feature>
<dbReference type="OrthoDB" id="406505at2759"/>
<dbReference type="InterPro" id="IPR008979">
    <property type="entry name" value="Galactose-bd-like_sf"/>
</dbReference>
<evidence type="ECO:0000313" key="5">
    <source>
        <dbReference type="Proteomes" id="UP000030781"/>
    </source>
</evidence>
<dbReference type="InterPro" id="IPR007112">
    <property type="entry name" value="Expansin/allergen_DPBB_dom"/>
</dbReference>
<dbReference type="GO" id="GO:0009165">
    <property type="term" value="P:nucleotide biosynthetic process"/>
    <property type="evidence" value="ECO:0007669"/>
    <property type="project" value="TreeGrafter"/>
</dbReference>
<feature type="region of interest" description="Disordered" evidence="1">
    <location>
        <begin position="41"/>
        <end position="60"/>
    </location>
</feature>
<protein>
    <recommendedName>
        <fullName evidence="6">Expansin-like EG45 domain-containing protein</fullName>
    </recommendedName>
</protein>
<evidence type="ECO:0000259" key="3">
    <source>
        <dbReference type="PROSITE" id="PS50842"/>
    </source>
</evidence>
<evidence type="ECO:0000256" key="1">
    <source>
        <dbReference type="SAM" id="MobiDB-lite"/>
    </source>
</evidence>
<dbReference type="SUPFAM" id="SSF49785">
    <property type="entry name" value="Galactose-binding domain-like"/>
    <property type="match status" value="1"/>
</dbReference>
<dbReference type="InterPro" id="IPR000253">
    <property type="entry name" value="FHA_dom"/>
</dbReference>
<dbReference type="PANTHER" id="PTHR42746">
    <property type="entry name" value="DIADENOSINE 5',5'''-P1,P4-TETRAPHOSPHATE PHOSPHORYLASE"/>
    <property type="match status" value="1"/>
</dbReference>
<feature type="compositionally biased region" description="Basic and acidic residues" evidence="1">
    <location>
        <begin position="145"/>
        <end position="169"/>
    </location>
</feature>
<name>M3TTR3_ENTH1</name>
<dbReference type="EMBL" id="KB611518">
    <property type="protein sequence ID" value="EMH72655.1"/>
    <property type="molecule type" value="Genomic_DNA"/>
</dbReference>
<evidence type="ECO:0000259" key="2">
    <source>
        <dbReference type="PROSITE" id="PS50006"/>
    </source>
</evidence>
<dbReference type="InterPro" id="IPR036749">
    <property type="entry name" value="Expansin_CBD_sf"/>
</dbReference>
<dbReference type="InterPro" id="IPR036908">
    <property type="entry name" value="RlpA-like_sf"/>
</dbReference>
<feature type="domain" description="FHA" evidence="2">
    <location>
        <begin position="473"/>
        <end position="525"/>
    </location>
</feature>
<dbReference type="PROSITE" id="PS50006">
    <property type="entry name" value="FHA_DOMAIN"/>
    <property type="match status" value="1"/>
</dbReference>
<feature type="region of interest" description="Disordered" evidence="1">
    <location>
        <begin position="1"/>
        <end position="34"/>
    </location>
</feature>
<feature type="compositionally biased region" description="Polar residues" evidence="1">
    <location>
        <begin position="12"/>
        <end position="34"/>
    </location>
</feature>
<evidence type="ECO:0008006" key="6">
    <source>
        <dbReference type="Google" id="ProtNLM"/>
    </source>
</evidence>
<dbReference type="Gene3D" id="2.60.40.760">
    <property type="entry name" value="Expansin, cellulose-binding-like domain"/>
    <property type="match status" value="1"/>
</dbReference>
<feature type="region of interest" description="Disordered" evidence="1">
    <location>
        <begin position="133"/>
        <end position="169"/>
    </location>
</feature>
<dbReference type="PANTHER" id="PTHR42746:SF2">
    <property type="entry name" value="DIADENOSINE 5',5'''-P1,P4-TETRAPHOSPHATE PHOSPHORYLASE 2-RELATED"/>
    <property type="match status" value="1"/>
</dbReference>
<dbReference type="GO" id="GO:0008796">
    <property type="term" value="F:bis(5'-nucleosyl)-tetraphosphatase activity"/>
    <property type="evidence" value="ECO:0007669"/>
    <property type="project" value="TreeGrafter"/>
</dbReference>
<organism evidence="4 5">
    <name type="scientific">Entamoeba histolytica HM-1:IMSS-B</name>
    <dbReference type="NCBI Taxonomy" id="885319"/>
    <lineage>
        <taxon>Eukaryota</taxon>
        <taxon>Amoebozoa</taxon>
        <taxon>Evosea</taxon>
        <taxon>Archamoebae</taxon>
        <taxon>Mastigamoebida</taxon>
        <taxon>Entamoebidae</taxon>
        <taxon>Entamoeba</taxon>
    </lineage>
</organism>
<dbReference type="Proteomes" id="UP000030781">
    <property type="component" value="Unassembled WGS sequence"/>
</dbReference>
<dbReference type="VEuPathDB" id="AmoebaDB:EHI8A_018900"/>
<dbReference type="CDD" id="cd22271">
    <property type="entry name" value="DPBB_EXP_N-like"/>
    <property type="match status" value="1"/>
</dbReference>
<proteinExistence type="predicted"/>
<reference evidence="4 5" key="1">
    <citation type="submission" date="2013-01" db="EMBL/GenBank/DDBJ databases">
        <authorList>
            <person name="Hannick L."/>
            <person name="Zafar N."/>
            <person name="Lorenzi H."/>
            <person name="Ali I.A."/>
            <person name="Petri W.P."/>
            <person name="Caler E."/>
        </authorList>
    </citation>
    <scope>NUCLEOTIDE SEQUENCE [LARGE SCALE GENOMIC DNA]</scope>
    <source>
        <strain evidence="5">HM3:IMSS-B</strain>
    </source>
</reference>